<sequence length="397" mass="45880">MTPFLLFCPQQHNKLTVIRSIYSIFIFCILCSCNQTTQKNNTGTVVQAPTADTIFRPLTETEKKKYHDAIADYYTTHFDRGFNGSLLVAKNGEILFEAYKGTYNFATGEPITDHTPFHLASISKTFTAMTVLKLWEQGKISLDDSLQKFFPALPYKGITVKMLLNHRSGLPNYLYFMDSIWNKKQKATNEDVLNFMIVHKPRADAMPNRSYHYCNTNYLLLALIIEQTTRQSFPTYMKDSIFNPLGLKDSYVFSIKDTASYNPTYSVTKPFPMDHLDCTYGDKNVYSTVKDLYMWDKVLYTNNFLKQSTIQMAFLPYSNEKRSMHNYGLGWHLFFNKSDSIIYHNGKWHGSNTAFTRLIKDSATIIMLGNKLNNNIYRSREMGSVFTGKEDDNQLEQ</sequence>
<dbReference type="GO" id="GO:0016787">
    <property type="term" value="F:hydrolase activity"/>
    <property type="evidence" value="ECO:0007669"/>
    <property type="project" value="UniProtKB-KW"/>
</dbReference>
<dbReference type="InterPro" id="IPR050491">
    <property type="entry name" value="AmpC-like"/>
</dbReference>
<gene>
    <name evidence="4" type="ORF">GD597_18880</name>
</gene>
<feature type="domain" description="Beta-lactamase-related" evidence="3">
    <location>
        <begin position="85"/>
        <end position="374"/>
    </location>
</feature>
<dbReference type="EMBL" id="WHPF01000016">
    <property type="protein sequence ID" value="NNV57544.1"/>
    <property type="molecule type" value="Genomic_DNA"/>
</dbReference>
<dbReference type="Gene3D" id="3.40.710.10">
    <property type="entry name" value="DD-peptidase/beta-lactamase superfamily"/>
    <property type="match status" value="1"/>
</dbReference>
<evidence type="ECO:0000259" key="3">
    <source>
        <dbReference type="Pfam" id="PF00144"/>
    </source>
</evidence>
<keyword evidence="4" id="KW-0378">Hydrolase</keyword>
<comment type="subcellular location">
    <subcellularLocation>
        <location evidence="1">Membrane</location>
    </subcellularLocation>
</comment>
<keyword evidence="2" id="KW-0472">Membrane</keyword>
<keyword evidence="5" id="KW-1185">Reference proteome</keyword>
<evidence type="ECO:0000256" key="2">
    <source>
        <dbReference type="ARBA" id="ARBA00023136"/>
    </source>
</evidence>
<dbReference type="InterPro" id="IPR001466">
    <property type="entry name" value="Beta-lactam-related"/>
</dbReference>
<dbReference type="PANTHER" id="PTHR46825">
    <property type="entry name" value="D-ALANYL-D-ALANINE-CARBOXYPEPTIDASE/ENDOPEPTIDASE AMPH"/>
    <property type="match status" value="1"/>
</dbReference>
<dbReference type="Pfam" id="PF00144">
    <property type="entry name" value="Beta-lactamase"/>
    <property type="match status" value="1"/>
</dbReference>
<evidence type="ECO:0000313" key="5">
    <source>
        <dbReference type="Proteomes" id="UP000598971"/>
    </source>
</evidence>
<dbReference type="GO" id="GO:0016020">
    <property type="term" value="C:membrane"/>
    <property type="evidence" value="ECO:0007669"/>
    <property type="project" value="UniProtKB-SubCell"/>
</dbReference>
<dbReference type="AlphaFoldDB" id="A0A8J8JWA2"/>
<reference evidence="4" key="1">
    <citation type="submission" date="2019-10" db="EMBL/GenBank/DDBJ databases">
        <title>Draft genome sequence of Panacibacter sp. KCS-6.</title>
        <authorList>
            <person name="Yim K.J."/>
        </authorList>
    </citation>
    <scope>NUCLEOTIDE SEQUENCE</scope>
    <source>
        <strain evidence="4">KCS-6</strain>
    </source>
</reference>
<dbReference type="Proteomes" id="UP000598971">
    <property type="component" value="Unassembled WGS sequence"/>
</dbReference>
<organism evidence="4 5">
    <name type="scientific">Limnovirga soli</name>
    <dbReference type="NCBI Taxonomy" id="2656915"/>
    <lineage>
        <taxon>Bacteria</taxon>
        <taxon>Pseudomonadati</taxon>
        <taxon>Bacteroidota</taxon>
        <taxon>Chitinophagia</taxon>
        <taxon>Chitinophagales</taxon>
        <taxon>Chitinophagaceae</taxon>
        <taxon>Limnovirga</taxon>
    </lineage>
</organism>
<dbReference type="SUPFAM" id="SSF56601">
    <property type="entry name" value="beta-lactamase/transpeptidase-like"/>
    <property type="match status" value="1"/>
</dbReference>
<evidence type="ECO:0000313" key="4">
    <source>
        <dbReference type="EMBL" id="NNV57544.1"/>
    </source>
</evidence>
<accession>A0A8J8JWA2</accession>
<comment type="caution">
    <text evidence="4">The sequence shown here is derived from an EMBL/GenBank/DDBJ whole genome shotgun (WGS) entry which is preliminary data.</text>
</comment>
<dbReference type="InterPro" id="IPR012338">
    <property type="entry name" value="Beta-lactam/transpept-like"/>
</dbReference>
<proteinExistence type="predicted"/>
<evidence type="ECO:0000256" key="1">
    <source>
        <dbReference type="ARBA" id="ARBA00004370"/>
    </source>
</evidence>
<protein>
    <submittedName>
        <fullName evidence="4">Serine hydrolase</fullName>
    </submittedName>
</protein>
<dbReference type="PANTHER" id="PTHR46825:SF11">
    <property type="entry name" value="PENICILLIN-BINDING PROTEIN 4"/>
    <property type="match status" value="1"/>
</dbReference>
<name>A0A8J8JWA2_9BACT</name>